<name>B9Y8R1_9FIRM</name>
<dbReference type="Proteomes" id="UP000005950">
    <property type="component" value="Unassembled WGS sequence"/>
</dbReference>
<organism evidence="1 2">
    <name type="scientific">Holdemania filiformis DSM 12042</name>
    <dbReference type="NCBI Taxonomy" id="545696"/>
    <lineage>
        <taxon>Bacteria</taxon>
        <taxon>Bacillati</taxon>
        <taxon>Bacillota</taxon>
        <taxon>Erysipelotrichia</taxon>
        <taxon>Erysipelotrichales</taxon>
        <taxon>Erysipelotrichaceae</taxon>
        <taxon>Holdemania</taxon>
    </lineage>
</organism>
<dbReference type="STRING" id="545696.HOLDEFILI_02208"/>
<evidence type="ECO:0000313" key="1">
    <source>
        <dbReference type="EMBL" id="EEF67636.1"/>
    </source>
</evidence>
<evidence type="ECO:0000313" key="2">
    <source>
        <dbReference type="Proteomes" id="UP000005950"/>
    </source>
</evidence>
<dbReference type="HOGENOM" id="CLU_2666115_0_0_9"/>
<proteinExistence type="predicted"/>
<gene>
    <name evidence="1" type="ORF">HOLDEFILI_02208</name>
</gene>
<accession>B9Y8R1</accession>
<dbReference type="AlphaFoldDB" id="B9Y8R1"/>
<reference evidence="1 2" key="2">
    <citation type="submission" date="2009-02" db="EMBL/GenBank/DDBJ databases">
        <title>Draft genome sequence of Holdemania filiformis DSM 12042.</title>
        <authorList>
            <person name="Sudarsanam P."/>
            <person name="Ley R."/>
            <person name="Guruge J."/>
            <person name="Turnbaugh P.J."/>
            <person name="Mahowald M."/>
            <person name="Liep D."/>
            <person name="Gordon J."/>
        </authorList>
    </citation>
    <scope>NUCLEOTIDE SEQUENCE [LARGE SCALE GENOMIC DNA]</scope>
    <source>
        <strain evidence="1 2">DSM 12042</strain>
    </source>
</reference>
<reference evidence="1 2" key="1">
    <citation type="submission" date="2008-12" db="EMBL/GenBank/DDBJ databases">
        <authorList>
            <person name="Fulton L."/>
            <person name="Clifton S."/>
            <person name="Fulton B."/>
            <person name="Xu J."/>
            <person name="Minx P."/>
            <person name="Pepin K.H."/>
            <person name="Johnson M."/>
            <person name="Bhonagiri V."/>
            <person name="Nash W.E."/>
            <person name="Mardis E.R."/>
            <person name="Wilson R.K."/>
        </authorList>
    </citation>
    <scope>NUCLEOTIDE SEQUENCE [LARGE SCALE GENOMIC DNA]</scope>
    <source>
        <strain evidence="1 2">DSM 12042</strain>
    </source>
</reference>
<dbReference type="EMBL" id="ACCF01000129">
    <property type="protein sequence ID" value="EEF67636.1"/>
    <property type="molecule type" value="Genomic_DNA"/>
</dbReference>
<comment type="caution">
    <text evidence="1">The sequence shown here is derived from an EMBL/GenBank/DDBJ whole genome shotgun (WGS) entry which is preliminary data.</text>
</comment>
<protein>
    <submittedName>
        <fullName evidence="1">Uncharacterized protein</fullName>
    </submittedName>
</protein>
<sequence length="75" mass="8870">MRHIPSLFSSLLYWFSRFLRGLSKADSSLKKSEFQLIERLFPGLSAMCENVKNPRNRLYVRFFHVEMKAQMKGVT</sequence>